<organism evidence="8 9">
    <name type="scientific">Cephalotrichum gorgonifer</name>
    <dbReference type="NCBI Taxonomy" id="2041049"/>
    <lineage>
        <taxon>Eukaryota</taxon>
        <taxon>Fungi</taxon>
        <taxon>Dikarya</taxon>
        <taxon>Ascomycota</taxon>
        <taxon>Pezizomycotina</taxon>
        <taxon>Sordariomycetes</taxon>
        <taxon>Hypocreomycetidae</taxon>
        <taxon>Microascales</taxon>
        <taxon>Microascaceae</taxon>
        <taxon>Cephalotrichum</taxon>
    </lineage>
</organism>
<dbReference type="InterPro" id="IPR007276">
    <property type="entry name" value="Nop14"/>
</dbReference>
<reference evidence="8" key="1">
    <citation type="submission" date="2018-03" db="EMBL/GenBank/DDBJ databases">
        <authorList>
            <person name="Guldener U."/>
        </authorList>
    </citation>
    <scope>NUCLEOTIDE SEQUENCE</scope>
</reference>
<protein>
    <submittedName>
        <fullName evidence="8">Related to NOP14 - nuclear and nucleolar protein with possible role in ribosome biogenesis</fullName>
    </submittedName>
</protein>
<feature type="region of interest" description="Disordered" evidence="7">
    <location>
        <begin position="167"/>
        <end position="201"/>
    </location>
</feature>
<feature type="region of interest" description="Disordered" evidence="7">
    <location>
        <begin position="428"/>
        <end position="488"/>
    </location>
</feature>
<comment type="caution">
    <text evidence="8">The sequence shown here is derived from an EMBL/GenBank/DDBJ whole genome shotgun (WGS) entry which is preliminary data.</text>
</comment>
<evidence type="ECO:0000256" key="2">
    <source>
        <dbReference type="ARBA" id="ARBA00007466"/>
    </source>
</evidence>
<dbReference type="GO" id="GO:0030692">
    <property type="term" value="C:Noc4p-Nop14p complex"/>
    <property type="evidence" value="ECO:0007669"/>
    <property type="project" value="TreeGrafter"/>
</dbReference>
<dbReference type="AlphaFoldDB" id="A0AAE8SQX2"/>
<accession>A0AAE8SQX2</accession>
<keyword evidence="3" id="KW-0690">Ribosome biogenesis</keyword>
<dbReference type="Proteomes" id="UP001187682">
    <property type="component" value="Unassembled WGS sequence"/>
</dbReference>
<feature type="compositionally biased region" description="Acidic residues" evidence="7">
    <location>
        <begin position="357"/>
        <end position="371"/>
    </location>
</feature>
<dbReference type="EMBL" id="ONZQ02000001">
    <property type="protein sequence ID" value="SPN97104.1"/>
    <property type="molecule type" value="Genomic_DNA"/>
</dbReference>
<evidence type="ECO:0000256" key="7">
    <source>
        <dbReference type="SAM" id="MobiDB-lite"/>
    </source>
</evidence>
<sequence>MPPSQLKRLKSSLREQGIIGPQQSKKQKSKLAQDAKARNEKRLRRGEALEGIRDQFNPFQYKHNPRGPKFEVTTNKPNDDKGIRGRPGAAKALSEARRRETLLTEMQRRNRVGGILDRRFGENDPTMAPEDKMLERFAREKQRTHKKGSLFDLEEDEPYMTLTHGGESLVFDGPDAIDDFNEKDLGSDDDSDSSMTDKKRLKRMRLMEELAIDAGIGEEGEGGQPDRKKSRQEIMREVMAKSKMHKLDRQEMREENDELREEVDKELSNIKSLLYQQSRFEDPSAARAGDLGNSFMPGIDKRSMEKAFDLQLKQMATDARAQPTTRTKTEEQLAEERMEKLKELEEKRQRRMRGEDESSESEEESAGEEENPNLVKLSGSRGLAQMIPVEEEEDFGLGKGIKTRLTATELGIDDEDDFFIEDDLVASGSDIDYDEEEESSEGEAEASEDEEEDEFTKGLLTAQENANPEFEDQSAVKLRDQKGGDEDGVPYTFPCPQSLDELLETINPYPLEKLPIIIQRIRALYHPRLDSTNKEKLGAFACSLVDFIATPVDIAVSPFSTLESVIRHLHSLAKTFCAIEIARQFRARIEDMTDLRPTNLHTGDLIILTAVGSIFPTSDHFHQVVTPATLCMTRYLGQKVPRNLADYATGAYLSILTIQHQQLSKRYVPELMNFSLNTLCALVPVGSSAKLGDFPVHTPADRTRITGAGAPVVRKLTFDDCTAADISGKEAESLKVSIVNTVIQVLEAAADTWASKPALYETLEPVSRVLKHLAAKPNRSKLPAALNETVTKAQSKVSRTLKIAELSRRTLTLHHHRPLAVKSHVPKFEERFDPTKHYDPDHERSELAKLKKEHKREKKGAMRELRKDANFMAREKLKIKKAKDEAYENKFRKLVAGIQGEEGMLANEYERERNARKRAKMRR</sequence>
<feature type="compositionally biased region" description="Basic and acidic residues" evidence="7">
    <location>
        <begin position="31"/>
        <end position="53"/>
    </location>
</feature>
<gene>
    <name evidence="8" type="ORF">DNG_00620</name>
</gene>
<evidence type="ECO:0000313" key="9">
    <source>
        <dbReference type="Proteomes" id="UP001187682"/>
    </source>
</evidence>
<comment type="subcellular location">
    <subcellularLocation>
        <location evidence="1">Nucleus</location>
        <location evidence="1">Nucleolus</location>
    </subcellularLocation>
</comment>
<evidence type="ECO:0000256" key="5">
    <source>
        <dbReference type="ARBA" id="ARBA00023242"/>
    </source>
</evidence>
<evidence type="ECO:0000256" key="4">
    <source>
        <dbReference type="ARBA" id="ARBA00022552"/>
    </source>
</evidence>
<feature type="compositionally biased region" description="Basic and acidic residues" evidence="7">
    <location>
        <begin position="327"/>
        <end position="356"/>
    </location>
</feature>
<dbReference type="GO" id="GO:0030490">
    <property type="term" value="P:maturation of SSU-rRNA"/>
    <property type="evidence" value="ECO:0007669"/>
    <property type="project" value="TreeGrafter"/>
</dbReference>
<dbReference type="PANTHER" id="PTHR23183">
    <property type="entry name" value="NOP14"/>
    <property type="match status" value="1"/>
</dbReference>
<evidence type="ECO:0000256" key="3">
    <source>
        <dbReference type="ARBA" id="ARBA00022517"/>
    </source>
</evidence>
<evidence type="ECO:0000256" key="1">
    <source>
        <dbReference type="ARBA" id="ARBA00004604"/>
    </source>
</evidence>
<dbReference type="GO" id="GO:0032040">
    <property type="term" value="C:small-subunit processome"/>
    <property type="evidence" value="ECO:0007669"/>
    <property type="project" value="InterPro"/>
</dbReference>
<keyword evidence="5" id="KW-0539">Nucleus</keyword>
<keyword evidence="4" id="KW-0698">rRNA processing</keyword>
<proteinExistence type="inferred from homology"/>
<evidence type="ECO:0000256" key="6">
    <source>
        <dbReference type="ARBA" id="ARBA00024695"/>
    </source>
</evidence>
<keyword evidence="9" id="KW-1185">Reference proteome</keyword>
<feature type="compositionally biased region" description="Basic and acidic residues" evidence="7">
    <location>
        <begin position="224"/>
        <end position="253"/>
    </location>
</feature>
<feature type="region of interest" description="Disordered" evidence="7">
    <location>
        <begin position="213"/>
        <end position="260"/>
    </location>
</feature>
<feature type="region of interest" description="Disordered" evidence="7">
    <location>
        <begin position="1"/>
        <end position="96"/>
    </location>
</feature>
<dbReference type="PANTHER" id="PTHR23183:SF0">
    <property type="entry name" value="NUCLEOLAR PROTEIN 14"/>
    <property type="match status" value="1"/>
</dbReference>
<feature type="compositionally biased region" description="Acidic residues" evidence="7">
    <location>
        <begin position="431"/>
        <end position="454"/>
    </location>
</feature>
<comment type="similarity">
    <text evidence="2">Belongs to the NOP14 family.</text>
</comment>
<dbReference type="Pfam" id="PF04147">
    <property type="entry name" value="Nop14"/>
    <property type="match status" value="1"/>
</dbReference>
<evidence type="ECO:0000313" key="8">
    <source>
        <dbReference type="EMBL" id="SPN97104.1"/>
    </source>
</evidence>
<name>A0AAE8SQX2_9PEZI</name>
<feature type="region of interest" description="Disordered" evidence="7">
    <location>
        <begin position="311"/>
        <end position="379"/>
    </location>
</feature>
<comment type="function">
    <text evidence="6">Involved in nucleolar processing of pre-18S ribosomal RNA. Has a role in the nuclear export of 40S pre-ribosomal subunit to the cytoplasm.</text>
</comment>